<keyword evidence="3" id="KW-1185">Reference proteome</keyword>
<sequence>MALTQASRASETPRKQINKPRKKTESGKESGNEDQVVKRMLAPFQNQELIRQQGSEFTGAEEHLETKSKPQGPRTTHGENSRGREERGD</sequence>
<dbReference type="Gramene" id="KQL15398">
    <property type="protein sequence ID" value="KQL15398"/>
    <property type="gene ID" value="SETIT_023803mg"/>
</dbReference>
<organism evidence="2 3">
    <name type="scientific">Setaria italica</name>
    <name type="common">Foxtail millet</name>
    <name type="synonym">Panicum italicum</name>
    <dbReference type="NCBI Taxonomy" id="4555"/>
    <lineage>
        <taxon>Eukaryota</taxon>
        <taxon>Viridiplantae</taxon>
        <taxon>Streptophyta</taxon>
        <taxon>Embryophyta</taxon>
        <taxon>Tracheophyta</taxon>
        <taxon>Spermatophyta</taxon>
        <taxon>Magnoliopsida</taxon>
        <taxon>Liliopsida</taxon>
        <taxon>Poales</taxon>
        <taxon>Poaceae</taxon>
        <taxon>PACMAD clade</taxon>
        <taxon>Panicoideae</taxon>
        <taxon>Panicodae</taxon>
        <taxon>Paniceae</taxon>
        <taxon>Cenchrinae</taxon>
        <taxon>Setaria</taxon>
    </lineage>
</organism>
<feature type="compositionally biased region" description="Polar residues" evidence="1">
    <location>
        <begin position="44"/>
        <end position="56"/>
    </location>
</feature>
<dbReference type="InParanoid" id="K3ZB82"/>
<dbReference type="EnsemblPlants" id="KQL15398">
    <property type="protein sequence ID" value="KQL15398"/>
    <property type="gene ID" value="SETIT_023803mg"/>
</dbReference>
<dbReference type="AlphaFoldDB" id="K3ZB82"/>
<proteinExistence type="predicted"/>
<feature type="region of interest" description="Disordered" evidence="1">
    <location>
        <begin position="1"/>
        <end position="89"/>
    </location>
</feature>
<reference evidence="2" key="2">
    <citation type="submission" date="2018-08" db="UniProtKB">
        <authorList>
            <consortium name="EnsemblPlants"/>
        </authorList>
    </citation>
    <scope>IDENTIFICATION</scope>
    <source>
        <strain evidence="2">Yugu1</strain>
    </source>
</reference>
<evidence type="ECO:0000256" key="1">
    <source>
        <dbReference type="SAM" id="MobiDB-lite"/>
    </source>
</evidence>
<evidence type="ECO:0000313" key="2">
    <source>
        <dbReference type="EnsemblPlants" id="KQL15398"/>
    </source>
</evidence>
<feature type="compositionally biased region" description="Polar residues" evidence="1">
    <location>
        <begin position="1"/>
        <end position="10"/>
    </location>
</feature>
<feature type="compositionally biased region" description="Basic and acidic residues" evidence="1">
    <location>
        <begin position="76"/>
        <end position="89"/>
    </location>
</feature>
<dbReference type="HOGENOM" id="CLU_2458977_0_0_1"/>
<reference evidence="3" key="1">
    <citation type="journal article" date="2012" name="Nat. Biotechnol.">
        <title>Reference genome sequence of the model plant Setaria.</title>
        <authorList>
            <person name="Bennetzen J.L."/>
            <person name="Schmutz J."/>
            <person name="Wang H."/>
            <person name="Percifield R."/>
            <person name="Hawkins J."/>
            <person name="Pontaroli A.C."/>
            <person name="Estep M."/>
            <person name="Feng L."/>
            <person name="Vaughn J.N."/>
            <person name="Grimwood J."/>
            <person name="Jenkins J."/>
            <person name="Barry K."/>
            <person name="Lindquist E."/>
            <person name="Hellsten U."/>
            <person name="Deshpande S."/>
            <person name="Wang X."/>
            <person name="Wu X."/>
            <person name="Mitros T."/>
            <person name="Triplett J."/>
            <person name="Yang X."/>
            <person name="Ye C.Y."/>
            <person name="Mauro-Herrera M."/>
            <person name="Wang L."/>
            <person name="Li P."/>
            <person name="Sharma M."/>
            <person name="Sharma R."/>
            <person name="Ronald P.C."/>
            <person name="Panaud O."/>
            <person name="Kellogg E.A."/>
            <person name="Brutnell T.P."/>
            <person name="Doust A.N."/>
            <person name="Tuskan G.A."/>
            <person name="Rokhsar D."/>
            <person name="Devos K.M."/>
        </authorList>
    </citation>
    <scope>NUCLEOTIDE SEQUENCE [LARGE SCALE GENOMIC DNA]</scope>
    <source>
        <strain evidence="3">cv. Yugu1</strain>
    </source>
</reference>
<dbReference type="EMBL" id="AGNK02001702">
    <property type="status" value="NOT_ANNOTATED_CDS"/>
    <property type="molecule type" value="Genomic_DNA"/>
</dbReference>
<protein>
    <submittedName>
        <fullName evidence="2">Uncharacterized protein</fullName>
    </submittedName>
</protein>
<evidence type="ECO:0000313" key="3">
    <source>
        <dbReference type="Proteomes" id="UP000004995"/>
    </source>
</evidence>
<name>K3ZB82_SETIT</name>
<accession>K3ZB82</accession>
<feature type="compositionally biased region" description="Basic and acidic residues" evidence="1">
    <location>
        <begin position="23"/>
        <end position="37"/>
    </location>
</feature>
<dbReference type="Proteomes" id="UP000004995">
    <property type="component" value="Unassembled WGS sequence"/>
</dbReference>